<gene>
    <name evidence="1" type="ORF">FHU37_004971</name>
</gene>
<dbReference type="EMBL" id="JACBZD010000002">
    <property type="protein sequence ID" value="NYI07942.1"/>
    <property type="molecule type" value="Genomic_DNA"/>
</dbReference>
<dbReference type="RefSeq" id="WP_179816857.1">
    <property type="nucleotide sequence ID" value="NZ_JACBZD010000002.1"/>
</dbReference>
<accession>A0A853AC45</accession>
<sequence length="303" mass="32813">MHYPKPATTWRVGGLLLLLLAVTAIGAPWPSQAEARGDAPAAVEQYLGRWNYDLPDRATMANIATSDLPGRSRVPQVGDVVFTAEDARTVVGRTDVGCTWRFRVTPDSLELHPSNQLCHNPTAGVSYTIHQWTVTVGGARERETIVATSHHPQGDYSFVLRDGTRTRADEYDPRAAAKFTGSWAHDPADLEEGVNVRTTVRTAPDGTRTVERSAEQGELTISRDYGHRITARTGDGCTWSLVARGNTAKLDPPIQTCTRSESGAITLRSWTIATDGVRQASVMTGTDEHGGEFALGGGSLHRP</sequence>
<dbReference type="AlphaFoldDB" id="A0A853AC45"/>
<keyword evidence="2" id="KW-1185">Reference proteome</keyword>
<organism evidence="1 2">
    <name type="scientific">Allostreptomyces psammosilenae</name>
    <dbReference type="NCBI Taxonomy" id="1892865"/>
    <lineage>
        <taxon>Bacteria</taxon>
        <taxon>Bacillati</taxon>
        <taxon>Actinomycetota</taxon>
        <taxon>Actinomycetes</taxon>
        <taxon>Kitasatosporales</taxon>
        <taxon>Streptomycetaceae</taxon>
        <taxon>Allostreptomyces</taxon>
    </lineage>
</organism>
<comment type="caution">
    <text evidence="1">The sequence shown here is derived from an EMBL/GenBank/DDBJ whole genome shotgun (WGS) entry which is preliminary data.</text>
</comment>
<protein>
    <submittedName>
        <fullName evidence="1">Uncharacterized protein</fullName>
    </submittedName>
</protein>
<name>A0A853AC45_9ACTN</name>
<evidence type="ECO:0000313" key="1">
    <source>
        <dbReference type="EMBL" id="NYI07942.1"/>
    </source>
</evidence>
<evidence type="ECO:0000313" key="2">
    <source>
        <dbReference type="Proteomes" id="UP000567795"/>
    </source>
</evidence>
<reference evidence="1 2" key="1">
    <citation type="submission" date="2020-07" db="EMBL/GenBank/DDBJ databases">
        <title>Sequencing the genomes of 1000 actinobacteria strains.</title>
        <authorList>
            <person name="Klenk H.-P."/>
        </authorList>
    </citation>
    <scope>NUCLEOTIDE SEQUENCE [LARGE SCALE GENOMIC DNA]</scope>
    <source>
        <strain evidence="1 2">DSM 42178</strain>
    </source>
</reference>
<proteinExistence type="predicted"/>
<dbReference type="Proteomes" id="UP000567795">
    <property type="component" value="Unassembled WGS sequence"/>
</dbReference>